<reference evidence="10" key="1">
    <citation type="submission" date="2017-02" db="UniProtKB">
        <authorList>
            <consortium name="WormBaseParasite"/>
        </authorList>
    </citation>
    <scope>IDENTIFICATION</scope>
</reference>
<comment type="subcellular location">
    <subcellularLocation>
        <location evidence="1">Membrane</location>
        <topology evidence="1">Multi-pass membrane protein</topology>
    </subcellularLocation>
</comment>
<keyword evidence="9" id="KW-1185">Reference proteome</keyword>
<accession>A0A0N4YGG5</accession>
<dbReference type="InterPro" id="IPR009262">
    <property type="entry name" value="SLC35_F1/F2/F6"/>
</dbReference>
<dbReference type="Pfam" id="PF06027">
    <property type="entry name" value="SLC35F"/>
    <property type="match status" value="1"/>
</dbReference>
<proteinExistence type="inferred from homology"/>
<dbReference type="WBParaSite" id="NBR_0001590101-mRNA-1">
    <property type="protein sequence ID" value="NBR_0001590101-mRNA-1"/>
    <property type="gene ID" value="NBR_0001590101"/>
</dbReference>
<gene>
    <name evidence="8" type="ORF">NBR_LOCUS15902</name>
</gene>
<name>A0A0N4YGG5_NIPBR</name>
<dbReference type="OMA" id="MKNITSM"/>
<dbReference type="Proteomes" id="UP000271162">
    <property type="component" value="Unassembled WGS sequence"/>
</dbReference>
<keyword evidence="6" id="KW-0472">Membrane</keyword>
<evidence type="ECO:0000256" key="5">
    <source>
        <dbReference type="ARBA" id="ARBA00022989"/>
    </source>
</evidence>
<keyword evidence="5" id="KW-1133">Transmembrane helix</keyword>
<dbReference type="InterPro" id="IPR052221">
    <property type="entry name" value="SLC35F_Transporter"/>
</dbReference>
<evidence type="ECO:0000256" key="1">
    <source>
        <dbReference type="ARBA" id="ARBA00004141"/>
    </source>
</evidence>
<keyword evidence="3" id="KW-0813">Transport</keyword>
<comment type="function">
    <text evidence="7">Putative solute transporter.</text>
</comment>
<evidence type="ECO:0000256" key="4">
    <source>
        <dbReference type="ARBA" id="ARBA00022692"/>
    </source>
</evidence>
<dbReference type="GO" id="GO:0016020">
    <property type="term" value="C:membrane"/>
    <property type="evidence" value="ECO:0007669"/>
    <property type="project" value="UniProtKB-SubCell"/>
</dbReference>
<reference evidence="8 9" key="2">
    <citation type="submission" date="2018-11" db="EMBL/GenBank/DDBJ databases">
        <authorList>
            <consortium name="Pathogen Informatics"/>
        </authorList>
    </citation>
    <scope>NUCLEOTIDE SEQUENCE [LARGE SCALE GENOMIC DNA]</scope>
</reference>
<evidence type="ECO:0000313" key="8">
    <source>
        <dbReference type="EMBL" id="VDL79496.1"/>
    </source>
</evidence>
<comment type="similarity">
    <text evidence="2">Belongs to the SLC35F solute transporter family.</text>
</comment>
<evidence type="ECO:0000256" key="7">
    <source>
        <dbReference type="ARBA" id="ARBA00037727"/>
    </source>
</evidence>
<evidence type="ECO:0000256" key="2">
    <source>
        <dbReference type="ARBA" id="ARBA00007863"/>
    </source>
</evidence>
<protein>
    <submittedName>
        <fullName evidence="10">Solute carrier family 40 protein</fullName>
    </submittedName>
</protein>
<organism evidence="10">
    <name type="scientific">Nippostrongylus brasiliensis</name>
    <name type="common">Rat hookworm</name>
    <dbReference type="NCBI Taxonomy" id="27835"/>
    <lineage>
        <taxon>Eukaryota</taxon>
        <taxon>Metazoa</taxon>
        <taxon>Ecdysozoa</taxon>
        <taxon>Nematoda</taxon>
        <taxon>Chromadorea</taxon>
        <taxon>Rhabditida</taxon>
        <taxon>Rhabditina</taxon>
        <taxon>Rhabditomorpha</taxon>
        <taxon>Strongyloidea</taxon>
        <taxon>Heligmosomidae</taxon>
        <taxon>Nippostrongylus</taxon>
    </lineage>
</organism>
<keyword evidence="4" id="KW-0812">Transmembrane</keyword>
<dbReference type="GO" id="GO:0022857">
    <property type="term" value="F:transmembrane transporter activity"/>
    <property type="evidence" value="ECO:0007669"/>
    <property type="project" value="InterPro"/>
</dbReference>
<dbReference type="STRING" id="27835.A0A0N4YGG5"/>
<dbReference type="AlphaFoldDB" id="A0A0N4YGG5"/>
<dbReference type="PANTHER" id="PTHR14233">
    <property type="entry name" value="DUF914-RELATED"/>
    <property type="match status" value="1"/>
</dbReference>
<sequence length="148" mass="16417">MNHEDSEEDGINCSPCCDNENVSRTFRSIALGQVLSLCLCGTGISSQLLSNRGVNAPAAQSFTNYFLLCFVYCTALSCKTGEEGLMGVMRRRGLQYFLLALIDVEANYMVVSAYQFTNLTSVQVSSPELFSSRTISLGRAWYSSKRRY</sequence>
<evidence type="ECO:0000313" key="10">
    <source>
        <dbReference type="WBParaSite" id="NBR_0001590101-mRNA-1"/>
    </source>
</evidence>
<evidence type="ECO:0000313" key="9">
    <source>
        <dbReference type="Proteomes" id="UP000271162"/>
    </source>
</evidence>
<evidence type="ECO:0000256" key="6">
    <source>
        <dbReference type="ARBA" id="ARBA00023136"/>
    </source>
</evidence>
<dbReference type="PANTHER" id="PTHR14233:SF4">
    <property type="entry name" value="SOLUTE CARRIER FAMILY 35 MEMBER F2"/>
    <property type="match status" value="1"/>
</dbReference>
<dbReference type="EMBL" id="UYSL01021941">
    <property type="protein sequence ID" value="VDL79496.1"/>
    <property type="molecule type" value="Genomic_DNA"/>
</dbReference>
<evidence type="ECO:0000256" key="3">
    <source>
        <dbReference type="ARBA" id="ARBA00022448"/>
    </source>
</evidence>